<dbReference type="PANTHER" id="PTHR30055">
    <property type="entry name" value="HTH-TYPE TRANSCRIPTIONAL REGULATOR RUTR"/>
    <property type="match status" value="1"/>
</dbReference>
<keyword evidence="3" id="KW-0804">Transcription</keyword>
<evidence type="ECO:0000256" key="2">
    <source>
        <dbReference type="ARBA" id="ARBA00023125"/>
    </source>
</evidence>
<comment type="caution">
    <text evidence="7">The sequence shown here is derived from an EMBL/GenBank/DDBJ whole genome shotgun (WGS) entry which is preliminary data.</text>
</comment>
<dbReference type="SUPFAM" id="SSF46689">
    <property type="entry name" value="Homeodomain-like"/>
    <property type="match status" value="1"/>
</dbReference>
<dbReference type="Proteomes" id="UP000518188">
    <property type="component" value="Unassembled WGS sequence"/>
</dbReference>
<dbReference type="GO" id="GO:0003700">
    <property type="term" value="F:DNA-binding transcription factor activity"/>
    <property type="evidence" value="ECO:0007669"/>
    <property type="project" value="TreeGrafter"/>
</dbReference>
<evidence type="ECO:0000256" key="4">
    <source>
        <dbReference type="PROSITE-ProRule" id="PRU00335"/>
    </source>
</evidence>
<dbReference type="AlphaFoldDB" id="A0A7X6MPS2"/>
<evidence type="ECO:0000256" key="1">
    <source>
        <dbReference type="ARBA" id="ARBA00023015"/>
    </source>
</evidence>
<sequence length="220" mass="23830">MTAPQSPLRAGRRPNRRGESSRKHILDVALQQLASGGPDAVSVKMIAKEAKVTWGTVQYQFGDADGFWAATILHILDTAGPDVWAHPSAGSVEERVAEIIDLLWNAYASPYNAALSNLRAALAKDRAELERNYPRTASALDVLEDALIKQFGEFFDGVSVDPRRARQVSALLPAALRGLHAERAFGPRADIDDALAGLRAAITLYMAPPPAQRPGARRKT</sequence>
<dbReference type="EMBL" id="JAAXPJ010000002">
    <property type="protein sequence ID" value="NKZ10619.1"/>
    <property type="molecule type" value="Genomic_DNA"/>
</dbReference>
<accession>A0A7X6MPS2</accession>
<protein>
    <submittedName>
        <fullName evidence="7">TetR/AcrR family transcriptional regulator</fullName>
    </submittedName>
</protein>
<evidence type="ECO:0000313" key="8">
    <source>
        <dbReference type="Proteomes" id="UP000518188"/>
    </source>
</evidence>
<dbReference type="PANTHER" id="PTHR30055:SF234">
    <property type="entry name" value="HTH-TYPE TRANSCRIPTIONAL REGULATOR BETI"/>
    <property type="match status" value="1"/>
</dbReference>
<dbReference type="GO" id="GO:0000976">
    <property type="term" value="F:transcription cis-regulatory region binding"/>
    <property type="evidence" value="ECO:0007669"/>
    <property type="project" value="TreeGrafter"/>
</dbReference>
<evidence type="ECO:0000313" key="7">
    <source>
        <dbReference type="EMBL" id="NKZ10619.1"/>
    </source>
</evidence>
<dbReference type="RefSeq" id="WP_044514637.1">
    <property type="nucleotide sequence ID" value="NZ_HG322951.1"/>
</dbReference>
<dbReference type="InterPro" id="IPR001647">
    <property type="entry name" value="HTH_TetR"/>
</dbReference>
<organism evidence="7 8">
    <name type="scientific">Mycolicibacterium septicum DSM 44393</name>
    <dbReference type="NCBI Taxonomy" id="1341646"/>
    <lineage>
        <taxon>Bacteria</taxon>
        <taxon>Bacillati</taxon>
        <taxon>Actinomycetota</taxon>
        <taxon>Actinomycetes</taxon>
        <taxon>Mycobacteriales</taxon>
        <taxon>Mycobacteriaceae</taxon>
        <taxon>Mycolicibacterium</taxon>
    </lineage>
</organism>
<dbReference type="InterPro" id="IPR050109">
    <property type="entry name" value="HTH-type_TetR-like_transc_reg"/>
</dbReference>
<dbReference type="InterPro" id="IPR009057">
    <property type="entry name" value="Homeodomain-like_sf"/>
</dbReference>
<dbReference type="Gene3D" id="1.10.357.10">
    <property type="entry name" value="Tetracycline Repressor, domain 2"/>
    <property type="match status" value="1"/>
</dbReference>
<gene>
    <name evidence="7" type="ORF">HGA11_06475</name>
</gene>
<keyword evidence="2 4" id="KW-0238">DNA-binding</keyword>
<reference evidence="7 8" key="1">
    <citation type="submission" date="2020-04" db="EMBL/GenBank/DDBJ databases">
        <title>MicrobeNet Type strains.</title>
        <authorList>
            <person name="Nicholson A.C."/>
        </authorList>
    </citation>
    <scope>NUCLEOTIDE SEQUENCE [LARGE SCALE GENOMIC DNA]</scope>
    <source>
        <strain evidence="7 8">ATCC 700731</strain>
    </source>
</reference>
<feature type="DNA-binding region" description="H-T-H motif" evidence="4">
    <location>
        <begin position="42"/>
        <end position="61"/>
    </location>
</feature>
<evidence type="ECO:0000259" key="6">
    <source>
        <dbReference type="PROSITE" id="PS50977"/>
    </source>
</evidence>
<dbReference type="Pfam" id="PF00440">
    <property type="entry name" value="TetR_N"/>
    <property type="match status" value="1"/>
</dbReference>
<feature type="domain" description="HTH tetR-type" evidence="6">
    <location>
        <begin position="19"/>
        <end position="79"/>
    </location>
</feature>
<evidence type="ECO:0000256" key="5">
    <source>
        <dbReference type="SAM" id="MobiDB-lite"/>
    </source>
</evidence>
<feature type="region of interest" description="Disordered" evidence="5">
    <location>
        <begin position="1"/>
        <end position="21"/>
    </location>
</feature>
<keyword evidence="1" id="KW-0805">Transcription regulation</keyword>
<proteinExistence type="predicted"/>
<evidence type="ECO:0000256" key="3">
    <source>
        <dbReference type="ARBA" id="ARBA00023163"/>
    </source>
</evidence>
<name>A0A7X6MPS2_9MYCO</name>
<dbReference type="PROSITE" id="PS50977">
    <property type="entry name" value="HTH_TETR_2"/>
    <property type="match status" value="1"/>
</dbReference>